<feature type="transmembrane region" description="Helical" evidence="3">
    <location>
        <begin position="21"/>
        <end position="38"/>
    </location>
</feature>
<keyword evidence="1 5" id="KW-0808">Transferase</keyword>
<evidence type="ECO:0000256" key="1">
    <source>
        <dbReference type="ARBA" id="ARBA00022679"/>
    </source>
</evidence>
<organism evidence="5 6">
    <name type="scientific">Trematosphaeria pertusa</name>
    <dbReference type="NCBI Taxonomy" id="390896"/>
    <lineage>
        <taxon>Eukaryota</taxon>
        <taxon>Fungi</taxon>
        <taxon>Dikarya</taxon>
        <taxon>Ascomycota</taxon>
        <taxon>Pezizomycotina</taxon>
        <taxon>Dothideomycetes</taxon>
        <taxon>Pleosporomycetidae</taxon>
        <taxon>Pleosporales</taxon>
        <taxon>Massarineae</taxon>
        <taxon>Trematosphaeriaceae</taxon>
        <taxon>Trematosphaeria</taxon>
    </lineage>
</organism>
<gene>
    <name evidence="5" type="ORF">BU26DRAFT_522263</name>
</gene>
<dbReference type="Pfam" id="PF08241">
    <property type="entry name" value="Methyltransf_11"/>
    <property type="match status" value="1"/>
</dbReference>
<sequence>MANSGPSAARPVQKRRLRLRYVAGTLVLLVSALIAFLANNGDQAPSVQDYYSSLESRVGYWLLLGNTRHCGLYEKGQLSPFPVSKAQRAMEEKLYTRLDLKPGSKVMDAGAGSGYVAMYMARKGFNVQAIDITPHHLDDARKNVKKNGLDNKIAVDYADYHNLTMFQDASFDGIYTMETFVHADDPAKVLRNFHRLLKPSGVIVLHEADFSRNSKVLRDVLRLSHCQNTLEEGGYEQLVANAGFQDYSLEDLTDEVLPLWRLFGVVGYAPYQIFKLLGIQHKFTNVMAGVETWLNWGDGRYISVRAVKP</sequence>
<evidence type="ECO:0000313" key="5">
    <source>
        <dbReference type="EMBL" id="KAF2245150.1"/>
    </source>
</evidence>
<reference evidence="5" key="1">
    <citation type="journal article" date="2020" name="Stud. Mycol.">
        <title>101 Dothideomycetes genomes: a test case for predicting lifestyles and emergence of pathogens.</title>
        <authorList>
            <person name="Haridas S."/>
            <person name="Albert R."/>
            <person name="Binder M."/>
            <person name="Bloem J."/>
            <person name="Labutti K."/>
            <person name="Salamov A."/>
            <person name="Andreopoulos B."/>
            <person name="Baker S."/>
            <person name="Barry K."/>
            <person name="Bills G."/>
            <person name="Bluhm B."/>
            <person name="Cannon C."/>
            <person name="Castanera R."/>
            <person name="Culley D."/>
            <person name="Daum C."/>
            <person name="Ezra D."/>
            <person name="Gonzalez J."/>
            <person name="Henrissat B."/>
            <person name="Kuo A."/>
            <person name="Liang C."/>
            <person name="Lipzen A."/>
            <person name="Lutzoni F."/>
            <person name="Magnuson J."/>
            <person name="Mondo S."/>
            <person name="Nolan M."/>
            <person name="Ohm R."/>
            <person name="Pangilinan J."/>
            <person name="Park H.-J."/>
            <person name="Ramirez L."/>
            <person name="Alfaro M."/>
            <person name="Sun H."/>
            <person name="Tritt A."/>
            <person name="Yoshinaga Y."/>
            <person name="Zwiers L.-H."/>
            <person name="Turgeon B."/>
            <person name="Goodwin S."/>
            <person name="Spatafora J."/>
            <person name="Crous P."/>
            <person name="Grigoriev I."/>
        </authorList>
    </citation>
    <scope>NUCLEOTIDE SEQUENCE</scope>
    <source>
        <strain evidence="5">CBS 122368</strain>
    </source>
</reference>
<keyword evidence="3" id="KW-0812">Transmembrane</keyword>
<dbReference type="GO" id="GO:0003838">
    <property type="term" value="F:sterol 24-C-methyltransferase activity"/>
    <property type="evidence" value="ECO:0007669"/>
    <property type="project" value="TreeGrafter"/>
</dbReference>
<name>A0A6A6I6H5_9PLEO</name>
<comment type="similarity">
    <text evidence="2">Belongs to the class I-like SAM-binding methyltransferase superfamily. Erg6/SMT family.</text>
</comment>
<dbReference type="PANTHER" id="PTHR44068:SF1">
    <property type="entry name" value="HYPOTHETICAL LOC100005854"/>
    <property type="match status" value="1"/>
</dbReference>
<dbReference type="GO" id="GO:0006696">
    <property type="term" value="P:ergosterol biosynthetic process"/>
    <property type="evidence" value="ECO:0007669"/>
    <property type="project" value="TreeGrafter"/>
</dbReference>
<dbReference type="InterPro" id="IPR029063">
    <property type="entry name" value="SAM-dependent_MTases_sf"/>
</dbReference>
<dbReference type="PANTHER" id="PTHR44068">
    <property type="entry name" value="ZGC:194242"/>
    <property type="match status" value="1"/>
</dbReference>
<dbReference type="EMBL" id="ML987201">
    <property type="protein sequence ID" value="KAF2245150.1"/>
    <property type="molecule type" value="Genomic_DNA"/>
</dbReference>
<evidence type="ECO:0000256" key="3">
    <source>
        <dbReference type="SAM" id="Phobius"/>
    </source>
</evidence>
<dbReference type="InterPro" id="IPR013216">
    <property type="entry name" value="Methyltransf_11"/>
</dbReference>
<accession>A0A6A6I6H5</accession>
<feature type="domain" description="Methyltransferase type 11" evidence="4">
    <location>
        <begin position="108"/>
        <end position="205"/>
    </location>
</feature>
<dbReference type="GeneID" id="54583075"/>
<dbReference type="SUPFAM" id="SSF53335">
    <property type="entry name" value="S-adenosyl-L-methionine-dependent methyltransferases"/>
    <property type="match status" value="1"/>
</dbReference>
<keyword evidence="3" id="KW-0472">Membrane</keyword>
<keyword evidence="5" id="KW-0489">Methyltransferase</keyword>
<keyword evidence="3" id="KW-1133">Transmembrane helix</keyword>
<dbReference type="Proteomes" id="UP000800094">
    <property type="component" value="Unassembled WGS sequence"/>
</dbReference>
<dbReference type="OrthoDB" id="540004at2759"/>
<evidence type="ECO:0000259" key="4">
    <source>
        <dbReference type="Pfam" id="PF08241"/>
    </source>
</evidence>
<dbReference type="CDD" id="cd02440">
    <property type="entry name" value="AdoMet_MTases"/>
    <property type="match status" value="1"/>
</dbReference>
<dbReference type="GO" id="GO:0005783">
    <property type="term" value="C:endoplasmic reticulum"/>
    <property type="evidence" value="ECO:0007669"/>
    <property type="project" value="TreeGrafter"/>
</dbReference>
<keyword evidence="6" id="KW-1185">Reference proteome</keyword>
<evidence type="ECO:0000313" key="6">
    <source>
        <dbReference type="Proteomes" id="UP000800094"/>
    </source>
</evidence>
<dbReference type="InterPro" id="IPR050447">
    <property type="entry name" value="Erg6_SMT_methyltransf"/>
</dbReference>
<evidence type="ECO:0000256" key="2">
    <source>
        <dbReference type="ARBA" id="ARBA00038188"/>
    </source>
</evidence>
<protein>
    <submittedName>
        <fullName evidence="5">S-adenosyl-L-methionine-dependent methyltransferase</fullName>
    </submittedName>
</protein>
<dbReference type="RefSeq" id="XP_033680154.1">
    <property type="nucleotide sequence ID" value="XM_033829745.1"/>
</dbReference>
<dbReference type="GO" id="GO:0032259">
    <property type="term" value="P:methylation"/>
    <property type="evidence" value="ECO:0007669"/>
    <property type="project" value="UniProtKB-KW"/>
</dbReference>
<proteinExistence type="inferred from homology"/>
<dbReference type="AlphaFoldDB" id="A0A6A6I6H5"/>
<dbReference type="Gene3D" id="3.40.50.150">
    <property type="entry name" value="Vaccinia Virus protein VP39"/>
    <property type="match status" value="1"/>
</dbReference>